<keyword evidence="1" id="KW-0812">Transmembrane</keyword>
<gene>
    <name evidence="2" type="ORF">ACFFGT_03305</name>
</gene>
<accession>A0ABV6L0F1</accession>
<evidence type="ECO:0000313" key="3">
    <source>
        <dbReference type="Proteomes" id="UP001589828"/>
    </source>
</evidence>
<protein>
    <submittedName>
        <fullName evidence="2">Uncharacterized protein</fullName>
    </submittedName>
</protein>
<feature type="transmembrane region" description="Helical" evidence="1">
    <location>
        <begin position="104"/>
        <end position="122"/>
    </location>
</feature>
<feature type="transmembrane region" description="Helical" evidence="1">
    <location>
        <begin position="68"/>
        <end position="92"/>
    </location>
</feature>
<sequence length="275" mass="31882">MKNPMYANRNHYLIFNWIFIAGLLLLALNDHYFKQHYTSWLTGKLSDFAGLLIFPMFLLFLFPKLSKWSVIVTGLFFIFWKTPFSTGFIEAYNKISFIPITRTVDYSDYIALSVLPLSWYLIQRIDKYRVGHFLPVFLHFPAIVPIALVFMATAPATRYYMQPGGDIHIGKSYRMKMSKEKALAKLRAKGYRIETDTSQHFFTERADYYLINNLALDGGKDTLQSLQFGFLGSGDKPLLLINNIKLKPADKEKSLKLLKKSYQELIKSNIVDEVR</sequence>
<reference evidence="2 3" key="1">
    <citation type="submission" date="2024-09" db="EMBL/GenBank/DDBJ databases">
        <authorList>
            <person name="Sun Q."/>
            <person name="Mori K."/>
        </authorList>
    </citation>
    <scope>NUCLEOTIDE SEQUENCE [LARGE SCALE GENOMIC DNA]</scope>
    <source>
        <strain evidence="2 3">NCAIM B.02415</strain>
    </source>
</reference>
<proteinExistence type="predicted"/>
<dbReference type="RefSeq" id="WP_377021079.1">
    <property type="nucleotide sequence ID" value="NZ_JBHLTS010000004.1"/>
</dbReference>
<keyword evidence="1" id="KW-0472">Membrane</keyword>
<name>A0ABV6L0F1_9SPHI</name>
<feature type="transmembrane region" description="Helical" evidence="1">
    <location>
        <begin position="134"/>
        <end position="154"/>
    </location>
</feature>
<dbReference type="EMBL" id="JBHLTS010000004">
    <property type="protein sequence ID" value="MFC0513206.1"/>
    <property type="molecule type" value="Genomic_DNA"/>
</dbReference>
<feature type="transmembrane region" description="Helical" evidence="1">
    <location>
        <begin position="45"/>
        <end position="62"/>
    </location>
</feature>
<evidence type="ECO:0000256" key="1">
    <source>
        <dbReference type="SAM" id="Phobius"/>
    </source>
</evidence>
<dbReference type="Proteomes" id="UP001589828">
    <property type="component" value="Unassembled WGS sequence"/>
</dbReference>
<keyword evidence="3" id="KW-1185">Reference proteome</keyword>
<comment type="caution">
    <text evidence="2">The sequence shown here is derived from an EMBL/GenBank/DDBJ whole genome shotgun (WGS) entry which is preliminary data.</text>
</comment>
<evidence type="ECO:0000313" key="2">
    <source>
        <dbReference type="EMBL" id="MFC0513206.1"/>
    </source>
</evidence>
<feature type="transmembrane region" description="Helical" evidence="1">
    <location>
        <begin position="12"/>
        <end position="33"/>
    </location>
</feature>
<keyword evidence="1" id="KW-1133">Transmembrane helix</keyword>
<organism evidence="2 3">
    <name type="scientific">Mucilaginibacter angelicae</name>
    <dbReference type="NCBI Taxonomy" id="869718"/>
    <lineage>
        <taxon>Bacteria</taxon>
        <taxon>Pseudomonadati</taxon>
        <taxon>Bacteroidota</taxon>
        <taxon>Sphingobacteriia</taxon>
        <taxon>Sphingobacteriales</taxon>
        <taxon>Sphingobacteriaceae</taxon>
        <taxon>Mucilaginibacter</taxon>
    </lineage>
</organism>